<dbReference type="Pfam" id="PF00149">
    <property type="entry name" value="Metallophos"/>
    <property type="match status" value="1"/>
</dbReference>
<organism evidence="2 3">
    <name type="scientific">Tumebacillus avium</name>
    <dbReference type="NCBI Taxonomy" id="1903704"/>
    <lineage>
        <taxon>Bacteria</taxon>
        <taxon>Bacillati</taxon>
        <taxon>Bacillota</taxon>
        <taxon>Bacilli</taxon>
        <taxon>Bacillales</taxon>
        <taxon>Alicyclobacillaceae</taxon>
        <taxon>Tumebacillus</taxon>
    </lineage>
</organism>
<dbReference type="Gene3D" id="3.60.21.10">
    <property type="match status" value="1"/>
</dbReference>
<proteinExistence type="predicted"/>
<evidence type="ECO:0000313" key="2">
    <source>
        <dbReference type="EMBL" id="ARU61879.1"/>
    </source>
</evidence>
<protein>
    <recommendedName>
        <fullName evidence="1">Calcineurin-like phosphoesterase domain-containing protein</fullName>
    </recommendedName>
</protein>
<keyword evidence="3" id="KW-1185">Reference proteome</keyword>
<dbReference type="GO" id="GO:0016787">
    <property type="term" value="F:hydrolase activity"/>
    <property type="evidence" value="ECO:0007669"/>
    <property type="project" value="InterPro"/>
</dbReference>
<dbReference type="OrthoDB" id="1645838at2"/>
<dbReference type="InterPro" id="IPR004843">
    <property type="entry name" value="Calcineurin-like_PHP"/>
</dbReference>
<reference evidence="3" key="1">
    <citation type="submission" date="2017-05" db="EMBL/GenBank/DDBJ databases">
        <authorList>
            <person name="Sung H."/>
        </authorList>
    </citation>
    <scope>NUCLEOTIDE SEQUENCE [LARGE SCALE GENOMIC DNA]</scope>
    <source>
        <strain evidence="3">AR23208</strain>
    </source>
</reference>
<dbReference type="SUPFAM" id="SSF56300">
    <property type="entry name" value="Metallo-dependent phosphatases"/>
    <property type="match status" value="1"/>
</dbReference>
<dbReference type="InterPro" id="IPR029052">
    <property type="entry name" value="Metallo-depent_PP-like"/>
</dbReference>
<dbReference type="InterPro" id="IPR051918">
    <property type="entry name" value="STPP_CPPED1"/>
</dbReference>
<dbReference type="PANTHER" id="PTHR43143">
    <property type="entry name" value="METALLOPHOSPHOESTERASE, CALCINEURIN SUPERFAMILY"/>
    <property type="match status" value="1"/>
</dbReference>
<evidence type="ECO:0000313" key="3">
    <source>
        <dbReference type="Proteomes" id="UP000195437"/>
    </source>
</evidence>
<dbReference type="PANTHER" id="PTHR43143:SF1">
    <property type="entry name" value="SERINE_THREONINE-PROTEIN PHOSPHATASE CPPED1"/>
    <property type="match status" value="1"/>
</dbReference>
<dbReference type="Proteomes" id="UP000195437">
    <property type="component" value="Chromosome"/>
</dbReference>
<dbReference type="RefSeq" id="WP_087457249.1">
    <property type="nucleotide sequence ID" value="NZ_CP021434.1"/>
</dbReference>
<dbReference type="KEGG" id="tum:CBW65_13185"/>
<sequence length="313" mass="36013">MRRYVAAALFTLLMAVLLIPGTGLAGPKQLEEPLLKFAVFSDVHVMDAWSIDHYKSTYKFTHALRDIAPLKPEFLVINGDLSNGRPKDLELVQTINKANGNFKLYPTMGNHEYYYQWENPEWNDNKAKAVFRNVFRLKKLYYDHFEQGAHFIHLSPEQYMDKQKVIGEAAWLSDEQISWFEKTLLSSKAPTFVFLHQPLDKTVGKTDNGVSAVQTNQLLAIAGKHPQVIWFSGHSHVSITAPTEFLQRDNITFVGLGSVYQPIVDRIADHFKSESRFVELYRDRIVIRDRFHHKNSFGETYTIPISDKSLLKP</sequence>
<name>A0A1Y0IPC4_9BACL</name>
<evidence type="ECO:0000259" key="1">
    <source>
        <dbReference type="Pfam" id="PF00149"/>
    </source>
</evidence>
<accession>A0A1Y0IPC4</accession>
<dbReference type="AlphaFoldDB" id="A0A1Y0IPC4"/>
<dbReference type="EMBL" id="CP021434">
    <property type="protein sequence ID" value="ARU61879.1"/>
    <property type="molecule type" value="Genomic_DNA"/>
</dbReference>
<gene>
    <name evidence="2" type="ORF">CBW65_13185</name>
</gene>
<feature type="domain" description="Calcineurin-like phosphoesterase" evidence="1">
    <location>
        <begin position="35"/>
        <end position="237"/>
    </location>
</feature>